<feature type="region of interest" description="Disordered" evidence="5">
    <location>
        <begin position="74"/>
        <end position="137"/>
    </location>
</feature>
<dbReference type="OrthoDB" id="273070at2759"/>
<organism evidence="7 8">
    <name type="scientific">Branchiostoma floridae</name>
    <name type="common">Florida lancelet</name>
    <name type="synonym">Amphioxus</name>
    <dbReference type="NCBI Taxonomy" id="7739"/>
    <lineage>
        <taxon>Eukaryota</taxon>
        <taxon>Metazoa</taxon>
        <taxon>Chordata</taxon>
        <taxon>Cephalochordata</taxon>
        <taxon>Leptocardii</taxon>
        <taxon>Amphioxiformes</taxon>
        <taxon>Branchiostomatidae</taxon>
        <taxon>Branchiostoma</taxon>
    </lineage>
</organism>
<reference evidence="8" key="2">
    <citation type="submission" date="2025-08" db="UniProtKB">
        <authorList>
            <consortium name="RefSeq"/>
        </authorList>
    </citation>
    <scope>IDENTIFICATION</scope>
    <source>
        <strain evidence="8">S238N-H82</strain>
        <tissue evidence="8">Testes</tissue>
    </source>
</reference>
<dbReference type="InterPro" id="IPR039136">
    <property type="entry name" value="NUFIP1-like"/>
</dbReference>
<dbReference type="PROSITE" id="PS50157">
    <property type="entry name" value="ZINC_FINGER_C2H2_2"/>
    <property type="match status" value="1"/>
</dbReference>
<keyword evidence="3" id="KW-0862">Zinc</keyword>
<protein>
    <submittedName>
        <fullName evidence="8">Nuclear fragile X mental retardation-interacting protein 1-like</fullName>
    </submittedName>
</protein>
<feature type="compositionally biased region" description="Low complexity" evidence="5">
    <location>
        <begin position="88"/>
        <end position="103"/>
    </location>
</feature>
<evidence type="ECO:0000259" key="6">
    <source>
        <dbReference type="PROSITE" id="PS50157"/>
    </source>
</evidence>
<reference evidence="7" key="1">
    <citation type="journal article" date="2020" name="Nat. Ecol. Evol.">
        <title>Deeply conserved synteny resolves early events in vertebrate evolution.</title>
        <authorList>
            <person name="Simakov O."/>
            <person name="Marletaz F."/>
            <person name="Yue J.X."/>
            <person name="O'Connell B."/>
            <person name="Jenkins J."/>
            <person name="Brandt A."/>
            <person name="Calef R."/>
            <person name="Tung C.H."/>
            <person name="Huang T.K."/>
            <person name="Schmutz J."/>
            <person name="Satoh N."/>
            <person name="Yu J.K."/>
            <person name="Putnam N.H."/>
            <person name="Green R.E."/>
            <person name="Rokhsar D.S."/>
        </authorList>
    </citation>
    <scope>NUCLEOTIDE SEQUENCE [LARGE SCALE GENOMIC DNA]</scope>
    <source>
        <strain evidence="7">S238N-H82</strain>
    </source>
</reference>
<dbReference type="GeneID" id="118427120"/>
<dbReference type="KEGG" id="bfo:118427120"/>
<sequence>MTFHLYKHMVEKISMARPPNFPLPLGHFPGGMIPSPGPFPPGLMFPAVPGPPVIPGVGNFVPRHGFPPPFFQQATFGPGALPPRGPPRHAGPMVPGHGRGAPAGPLPRGPWTQEYRKGNFAQGNRQQRKKAQLSKDDTPFYCDPCDRGFKTEDLLKKHRETHIQCYQEGCPYVAAAKLVKLHHKLTHLSKFSKALSKLDTPEAIAKWREDRRKNYPTVANVAKKEEDMKKRRERGEVLNTREFG</sequence>
<dbReference type="GO" id="GO:0008270">
    <property type="term" value="F:zinc ion binding"/>
    <property type="evidence" value="ECO:0007669"/>
    <property type="project" value="UniProtKB-KW"/>
</dbReference>
<feature type="compositionally biased region" description="Basic and acidic residues" evidence="5">
    <location>
        <begin position="224"/>
        <end position="236"/>
    </location>
</feature>
<dbReference type="OMA" id="KHRETHI"/>
<evidence type="ECO:0000256" key="3">
    <source>
        <dbReference type="ARBA" id="ARBA00022833"/>
    </source>
</evidence>
<dbReference type="Proteomes" id="UP000001554">
    <property type="component" value="Chromosome 12"/>
</dbReference>
<gene>
    <name evidence="8" type="primary">LOC118427120</name>
</gene>
<dbReference type="InterPro" id="IPR036236">
    <property type="entry name" value="Znf_C2H2_sf"/>
</dbReference>
<feature type="region of interest" description="Disordered" evidence="5">
    <location>
        <begin position="224"/>
        <end position="244"/>
    </location>
</feature>
<name>A0A9J7M1X3_BRAFL</name>
<dbReference type="InterPro" id="IPR013087">
    <property type="entry name" value="Znf_C2H2_type"/>
</dbReference>
<feature type="domain" description="C2H2-type" evidence="6">
    <location>
        <begin position="140"/>
        <end position="162"/>
    </location>
</feature>
<evidence type="ECO:0000256" key="2">
    <source>
        <dbReference type="ARBA" id="ARBA00022771"/>
    </source>
</evidence>
<dbReference type="SUPFAM" id="SSF57667">
    <property type="entry name" value="beta-beta-alpha zinc fingers"/>
    <property type="match status" value="1"/>
</dbReference>
<evidence type="ECO:0000256" key="5">
    <source>
        <dbReference type="SAM" id="MobiDB-lite"/>
    </source>
</evidence>
<dbReference type="GO" id="GO:0003723">
    <property type="term" value="F:RNA binding"/>
    <property type="evidence" value="ECO:0007669"/>
    <property type="project" value="InterPro"/>
</dbReference>
<dbReference type="PANTHER" id="PTHR13309:SF0">
    <property type="entry name" value="FMR1-INTERACTING PROTEIN NUFIP1"/>
    <property type="match status" value="1"/>
</dbReference>
<dbReference type="InterPro" id="IPR022755">
    <property type="entry name" value="Znf_C2H2_jaz"/>
</dbReference>
<dbReference type="Pfam" id="PF10453">
    <property type="entry name" value="NUFIP1"/>
    <property type="match status" value="1"/>
</dbReference>
<dbReference type="AlphaFoldDB" id="A0A9J7M1X3"/>
<keyword evidence="1" id="KW-0479">Metal-binding</keyword>
<proteinExistence type="predicted"/>
<dbReference type="PANTHER" id="PTHR13309">
    <property type="entry name" value="NUCLEAR FRAGILE X MENTAL RETARDATION PROTEIN INTERACTING PROTEIN 1"/>
    <property type="match status" value="1"/>
</dbReference>
<keyword evidence="2 4" id="KW-0863">Zinc-finger</keyword>
<dbReference type="RefSeq" id="XP_035692649.1">
    <property type="nucleotide sequence ID" value="XM_035836756.1"/>
</dbReference>
<evidence type="ECO:0000256" key="1">
    <source>
        <dbReference type="ARBA" id="ARBA00022723"/>
    </source>
</evidence>
<dbReference type="InterPro" id="IPR019496">
    <property type="entry name" value="NUFIP1_cons_dom"/>
</dbReference>
<dbReference type="PROSITE" id="PS00028">
    <property type="entry name" value="ZINC_FINGER_C2H2_1"/>
    <property type="match status" value="1"/>
</dbReference>
<evidence type="ECO:0000313" key="7">
    <source>
        <dbReference type="Proteomes" id="UP000001554"/>
    </source>
</evidence>
<evidence type="ECO:0000313" key="8">
    <source>
        <dbReference type="RefSeq" id="XP_035692649.1"/>
    </source>
</evidence>
<evidence type="ECO:0000256" key="4">
    <source>
        <dbReference type="PROSITE-ProRule" id="PRU00042"/>
    </source>
</evidence>
<keyword evidence="7" id="KW-1185">Reference proteome</keyword>
<dbReference type="SMART" id="SM00355">
    <property type="entry name" value="ZnF_C2H2"/>
    <property type="match status" value="2"/>
</dbReference>
<accession>A0A9J7M1X3</accession>
<dbReference type="Pfam" id="PF12171">
    <property type="entry name" value="zf-C2H2_jaz"/>
    <property type="match status" value="1"/>
</dbReference>